<protein>
    <submittedName>
        <fullName evidence="3">CGNR zinc finger</fullName>
    </submittedName>
</protein>
<feature type="domain" description="Zinc finger CGNR" evidence="2">
    <location>
        <begin position="153"/>
        <end position="196"/>
    </location>
</feature>
<dbReference type="PANTHER" id="PTHR35525">
    <property type="entry name" value="BLL6575 PROTEIN"/>
    <property type="match status" value="1"/>
</dbReference>
<evidence type="ECO:0000259" key="2">
    <source>
        <dbReference type="Pfam" id="PF11706"/>
    </source>
</evidence>
<reference evidence="3 4" key="1">
    <citation type="submission" date="2016-08" db="EMBL/GenBank/DDBJ databases">
        <title>Genome sequence of Clavibacter michiganensis spp. strain CASJ009.</title>
        <authorList>
            <person name="Thapa S.P."/>
            <person name="Coaker G."/>
        </authorList>
    </citation>
    <scope>NUCLEOTIDE SEQUENCE [LARGE SCALE GENOMIC DNA]</scope>
    <source>
        <strain evidence="3">CASJ009</strain>
    </source>
</reference>
<dbReference type="Pfam" id="PF07336">
    <property type="entry name" value="ABATE"/>
    <property type="match status" value="1"/>
</dbReference>
<feature type="region of interest" description="Disordered" evidence="1">
    <location>
        <begin position="201"/>
        <end position="232"/>
    </location>
</feature>
<name>A0A251XXE2_9MICO</name>
<dbReference type="InterPro" id="IPR023286">
    <property type="entry name" value="ABATE_dom_sf"/>
</dbReference>
<comment type="caution">
    <text evidence="3">The sequence shown here is derived from an EMBL/GenBank/DDBJ whole genome shotgun (WGS) entry which is preliminary data.</text>
</comment>
<dbReference type="SUPFAM" id="SSF160904">
    <property type="entry name" value="Jann2411-like"/>
    <property type="match status" value="1"/>
</dbReference>
<dbReference type="AlphaFoldDB" id="A0A251XXE2"/>
<dbReference type="Gene3D" id="1.10.3300.10">
    <property type="entry name" value="Jann2411-like domain"/>
    <property type="match status" value="1"/>
</dbReference>
<dbReference type="EMBL" id="MDHJ01000001">
    <property type="protein sequence ID" value="OUE10170.1"/>
    <property type="molecule type" value="Genomic_DNA"/>
</dbReference>
<gene>
    <name evidence="3" type="ORF">CMsap09_14580</name>
</gene>
<evidence type="ECO:0000313" key="4">
    <source>
        <dbReference type="Proteomes" id="UP000195106"/>
    </source>
</evidence>
<evidence type="ECO:0000313" key="3">
    <source>
        <dbReference type="EMBL" id="OUE10170.1"/>
    </source>
</evidence>
<dbReference type="PANTHER" id="PTHR35525:SF3">
    <property type="entry name" value="BLL6575 PROTEIN"/>
    <property type="match status" value="1"/>
</dbReference>
<evidence type="ECO:0000256" key="1">
    <source>
        <dbReference type="SAM" id="MobiDB-lite"/>
    </source>
</evidence>
<organism evidence="3 4">
    <name type="scientific">Clavibacter michiganensis</name>
    <dbReference type="NCBI Taxonomy" id="28447"/>
    <lineage>
        <taxon>Bacteria</taxon>
        <taxon>Bacillati</taxon>
        <taxon>Actinomycetota</taxon>
        <taxon>Actinomycetes</taxon>
        <taxon>Micrococcales</taxon>
        <taxon>Microbacteriaceae</taxon>
        <taxon>Clavibacter</taxon>
    </lineage>
</organism>
<proteinExistence type="predicted"/>
<dbReference type="InterPro" id="IPR010852">
    <property type="entry name" value="ABATE"/>
</dbReference>
<dbReference type="Proteomes" id="UP000195106">
    <property type="component" value="Unassembled WGS sequence"/>
</dbReference>
<accession>A0A251XXE2</accession>
<dbReference type="Pfam" id="PF11706">
    <property type="entry name" value="zf-CGNR"/>
    <property type="match status" value="1"/>
</dbReference>
<sequence length="232" mass="24474">MSRAPGSERPTGQWITDPDGLRWFLDTGAVSLDLAYTGSLGDPAPRETLPDAAALGTWLSEHLAPVSEPTERDLADARTLRQAVGDIASALADGGEPAPRDVDVLNLYAATPDLPPALGGGSRQAGRALARPAQALATAARDAVVVFGAGSERIHRCSAEDCTVLYLDTTRSGTRRWCSMRRCGNRAKVRAHRARQLRERRTGIPARVVPLRSTGPADLRPAPSGDADGPGA</sequence>
<dbReference type="InterPro" id="IPR021005">
    <property type="entry name" value="Znf_CGNR"/>
</dbReference>